<proteinExistence type="predicted"/>
<dbReference type="Gene3D" id="3.90.550.10">
    <property type="entry name" value="Spore Coat Polysaccharide Biosynthesis Protein SpsA, Chain A"/>
    <property type="match status" value="1"/>
</dbReference>
<keyword evidence="3" id="KW-0808">Transferase</keyword>
<keyword evidence="1" id="KW-1133">Transmembrane helix</keyword>
<dbReference type="InterPro" id="IPR001173">
    <property type="entry name" value="Glyco_trans_2-like"/>
</dbReference>
<reference evidence="3" key="1">
    <citation type="submission" date="2011-01" db="EMBL/GenBank/DDBJ databases">
        <authorList>
            <person name="Muzny D."/>
            <person name="Qin X."/>
            <person name="Buhay C."/>
            <person name="Dugan-Rocha S."/>
            <person name="Ding Y."/>
            <person name="Chen G."/>
            <person name="Hawes A."/>
            <person name="Holder M."/>
            <person name="Jhangiani S."/>
            <person name="Johnson A."/>
            <person name="Khan Z."/>
            <person name="Li Z."/>
            <person name="Liu W."/>
            <person name="Liu X."/>
            <person name="Perez L."/>
            <person name="Shen H."/>
            <person name="Wang Q."/>
            <person name="Watt J."/>
            <person name="Xi L."/>
            <person name="Xin Y."/>
            <person name="Zhou J."/>
            <person name="Deng J."/>
            <person name="Jiang H."/>
            <person name="Liu Y."/>
            <person name="Qu J."/>
            <person name="Song X.-Z."/>
            <person name="Zhang L."/>
            <person name="Villasana D."/>
            <person name="Johnson A."/>
            <person name="Liu J."/>
            <person name="Liyanage D."/>
            <person name="Lorensuhewa L."/>
            <person name="Robinson T."/>
            <person name="Song A."/>
            <person name="Song B.-B."/>
            <person name="Dinh H."/>
            <person name="Thornton R."/>
            <person name="Coyle M."/>
            <person name="Francisco L."/>
            <person name="Jackson L."/>
            <person name="Javaid M."/>
            <person name="Korchina V."/>
            <person name="Kovar C."/>
            <person name="Mata R."/>
            <person name="Mathew T."/>
            <person name="Ngo R."/>
            <person name="Nguyen L."/>
            <person name="Nguyen N."/>
            <person name="Okwuonu G."/>
            <person name="Ongeri F."/>
            <person name="Pham C."/>
            <person name="Simmons D."/>
            <person name="Wilczek-Boney K."/>
            <person name="Hale W."/>
            <person name="Jakkamsetti A."/>
            <person name="Pham P."/>
            <person name="Ruth R."/>
            <person name="San Lucas F."/>
            <person name="Warren J."/>
            <person name="Zhang J."/>
            <person name="Zhao Z."/>
            <person name="Zhou C."/>
            <person name="Zhu D."/>
            <person name="Lee S."/>
            <person name="Bess C."/>
            <person name="Blankenburg K."/>
            <person name="Forbes L."/>
            <person name="Fu Q."/>
            <person name="Gubbala S."/>
            <person name="Hirani K."/>
            <person name="Jayaseelan J.C."/>
            <person name="Lara F."/>
            <person name="Munidasa M."/>
            <person name="Palculict T."/>
            <person name="Patil S."/>
            <person name="Pu L.-L."/>
            <person name="Saada N."/>
            <person name="Tang L."/>
            <person name="Weissenberger G."/>
            <person name="Zhu Y."/>
            <person name="Hemphill L."/>
            <person name="Shang Y."/>
            <person name="Youmans B."/>
            <person name="Ayvaz T."/>
            <person name="Ross M."/>
            <person name="Santibanez J."/>
            <person name="Aqrawi P."/>
            <person name="Gross S."/>
            <person name="Joshi V."/>
            <person name="Fowler G."/>
            <person name="Nazareth L."/>
            <person name="Reid J."/>
            <person name="Worley K."/>
            <person name="Petrosino J."/>
            <person name="Highlander S."/>
            <person name="Gibbs R."/>
        </authorList>
    </citation>
    <scope>NUCLEOTIDE SEQUENCE [LARGE SCALE GENOMIC DNA]</scope>
    <source>
        <strain evidence="3">ATCC 33269</strain>
    </source>
</reference>
<keyword evidence="3" id="KW-0328">Glycosyltransferase</keyword>
<dbReference type="PANTHER" id="PTHR22916">
    <property type="entry name" value="GLYCOSYLTRANSFERASE"/>
    <property type="match status" value="1"/>
</dbReference>
<evidence type="ECO:0000259" key="2">
    <source>
        <dbReference type="Pfam" id="PF00535"/>
    </source>
</evidence>
<dbReference type="InterPro" id="IPR029044">
    <property type="entry name" value="Nucleotide-diphossugar_trans"/>
</dbReference>
<sequence>MLITVFTPTYNRAVLLRRLYKSLKRQSYKEFEWIIVDDGSTDYTQDIVKDFINEGVLNVIFIRQGNGGKHRAVNKGVSTAKGELFFIVDSDDVLPVNSLEFIAETYRPIRDDFSFGGVSGVDGYLDGRMIGTGLPADFVDCNSIDIRYKYHVKGDMAEVFRTSVMREFPFPEIESEKFCPEVLVWNRIAQKYRLRYFNKIIYMAEYQTKGLTSKITQIRMKSPMASTMCYAEMNALNIPYKDKMRAAINYWRFRLCSNDTHKLPTIPFVWFWTVFIGGLMHINDLRYNKR</sequence>
<dbReference type="RefSeq" id="WP_004370010.1">
    <property type="nucleotide sequence ID" value="NZ_GL833119.1"/>
</dbReference>
<evidence type="ECO:0000313" key="4">
    <source>
        <dbReference type="Proteomes" id="UP000005580"/>
    </source>
</evidence>
<comment type="caution">
    <text evidence="3">The sequence shown here is derived from an EMBL/GenBank/DDBJ whole genome shotgun (WGS) entry which is preliminary data.</text>
</comment>
<dbReference type="AlphaFoldDB" id="E7RRM7"/>
<dbReference type="HOGENOM" id="CLU_074336_0_0_10"/>
<keyword evidence="4" id="KW-1185">Reference proteome</keyword>
<gene>
    <name evidence="3" type="ORF">HMPREF0663_11828</name>
</gene>
<dbReference type="CDD" id="cd00761">
    <property type="entry name" value="Glyco_tranf_GTA_type"/>
    <property type="match status" value="1"/>
</dbReference>
<keyword evidence="1" id="KW-0472">Membrane</keyword>
<dbReference type="EMBL" id="AEPE02000005">
    <property type="protein sequence ID" value="EFZ36915.1"/>
    <property type="molecule type" value="Genomic_DNA"/>
</dbReference>
<protein>
    <submittedName>
        <fullName evidence="3">Glycosyltransferase, group 2 family protein</fullName>
        <ecNumber evidence="3">2.4.-.-</ecNumber>
    </submittedName>
</protein>
<keyword evidence="1" id="KW-0812">Transmembrane</keyword>
<dbReference type="Proteomes" id="UP000005580">
    <property type="component" value="Unassembled WGS sequence"/>
</dbReference>
<dbReference type="eggNOG" id="COG0463">
    <property type="taxonomic scope" value="Bacteria"/>
</dbReference>
<dbReference type="EC" id="2.4.-.-" evidence="3"/>
<name>E7RRM7_9BACT</name>
<dbReference type="Pfam" id="PF00535">
    <property type="entry name" value="Glycos_transf_2"/>
    <property type="match status" value="1"/>
</dbReference>
<organism evidence="3 4">
    <name type="scientific">Hoylesella oralis ATCC 33269</name>
    <dbReference type="NCBI Taxonomy" id="873533"/>
    <lineage>
        <taxon>Bacteria</taxon>
        <taxon>Pseudomonadati</taxon>
        <taxon>Bacteroidota</taxon>
        <taxon>Bacteroidia</taxon>
        <taxon>Bacteroidales</taxon>
        <taxon>Prevotellaceae</taxon>
        <taxon>Hoylesella</taxon>
    </lineage>
</organism>
<dbReference type="STRING" id="28134.SAMN05444288_1465"/>
<feature type="domain" description="Glycosyltransferase 2-like" evidence="2">
    <location>
        <begin position="4"/>
        <end position="120"/>
    </location>
</feature>
<accession>E7RRM7</accession>
<evidence type="ECO:0000313" key="3">
    <source>
        <dbReference type="EMBL" id="EFZ36915.1"/>
    </source>
</evidence>
<dbReference type="GO" id="GO:0016758">
    <property type="term" value="F:hexosyltransferase activity"/>
    <property type="evidence" value="ECO:0007669"/>
    <property type="project" value="UniProtKB-ARBA"/>
</dbReference>
<evidence type="ECO:0000256" key="1">
    <source>
        <dbReference type="SAM" id="Phobius"/>
    </source>
</evidence>
<dbReference type="SUPFAM" id="SSF53448">
    <property type="entry name" value="Nucleotide-diphospho-sugar transferases"/>
    <property type="match status" value="1"/>
</dbReference>
<feature type="transmembrane region" description="Helical" evidence="1">
    <location>
        <begin position="263"/>
        <end position="282"/>
    </location>
</feature>